<protein>
    <submittedName>
        <fullName evidence="1">Uncharacterized protein</fullName>
    </submittedName>
</protein>
<gene>
    <name evidence="1" type="ORF">ACAOBT_LOCUS30860</name>
</gene>
<dbReference type="Proteomes" id="UP001152888">
    <property type="component" value="Unassembled WGS sequence"/>
</dbReference>
<dbReference type="AlphaFoldDB" id="A0A9P0M0I7"/>
<sequence length="86" mass="9876">MVCDFQQLRVSDLIQHSNFLYLYIFLEANHELMPCPLRALELVGAFLVTEPYCFVGGIHRPSQVILFGEGEAARHESLQKKVKQKI</sequence>
<organism evidence="1 2">
    <name type="scientific">Acanthoscelides obtectus</name>
    <name type="common">Bean weevil</name>
    <name type="synonym">Bruchus obtectus</name>
    <dbReference type="NCBI Taxonomy" id="200917"/>
    <lineage>
        <taxon>Eukaryota</taxon>
        <taxon>Metazoa</taxon>
        <taxon>Ecdysozoa</taxon>
        <taxon>Arthropoda</taxon>
        <taxon>Hexapoda</taxon>
        <taxon>Insecta</taxon>
        <taxon>Pterygota</taxon>
        <taxon>Neoptera</taxon>
        <taxon>Endopterygota</taxon>
        <taxon>Coleoptera</taxon>
        <taxon>Polyphaga</taxon>
        <taxon>Cucujiformia</taxon>
        <taxon>Chrysomeloidea</taxon>
        <taxon>Chrysomelidae</taxon>
        <taxon>Bruchinae</taxon>
        <taxon>Bruchini</taxon>
        <taxon>Acanthoscelides</taxon>
    </lineage>
</organism>
<proteinExistence type="predicted"/>
<accession>A0A9P0M0I7</accession>
<keyword evidence="2" id="KW-1185">Reference proteome</keyword>
<evidence type="ECO:0000313" key="2">
    <source>
        <dbReference type="Proteomes" id="UP001152888"/>
    </source>
</evidence>
<comment type="caution">
    <text evidence="1">The sequence shown here is derived from an EMBL/GenBank/DDBJ whole genome shotgun (WGS) entry which is preliminary data.</text>
</comment>
<dbReference type="EMBL" id="CAKOFQ010007879">
    <property type="protein sequence ID" value="CAH2009427.1"/>
    <property type="molecule type" value="Genomic_DNA"/>
</dbReference>
<reference evidence="1" key="1">
    <citation type="submission" date="2022-03" db="EMBL/GenBank/DDBJ databases">
        <authorList>
            <person name="Sayadi A."/>
        </authorList>
    </citation>
    <scope>NUCLEOTIDE SEQUENCE</scope>
</reference>
<evidence type="ECO:0000313" key="1">
    <source>
        <dbReference type="EMBL" id="CAH2009427.1"/>
    </source>
</evidence>
<name>A0A9P0M0I7_ACAOB</name>